<dbReference type="AlphaFoldDB" id="A0A268ADP6"/>
<keyword evidence="2" id="KW-1003">Cell membrane</keyword>
<evidence type="ECO:0000256" key="5">
    <source>
        <dbReference type="ARBA" id="ARBA00023136"/>
    </source>
</evidence>
<keyword evidence="5 6" id="KW-0472">Membrane</keyword>
<dbReference type="EMBL" id="NPBV01000003">
    <property type="protein sequence ID" value="PAD22238.1"/>
    <property type="molecule type" value="Genomic_DNA"/>
</dbReference>
<dbReference type="GO" id="GO:0005886">
    <property type="term" value="C:plasma membrane"/>
    <property type="evidence" value="ECO:0007669"/>
    <property type="project" value="UniProtKB-SubCell"/>
</dbReference>
<dbReference type="Pfam" id="PF06081">
    <property type="entry name" value="ArAE_1"/>
    <property type="match status" value="1"/>
</dbReference>
<dbReference type="InterPro" id="IPR021062">
    <property type="entry name" value="ArAE_1_C"/>
</dbReference>
<feature type="transmembrane region" description="Helical" evidence="6">
    <location>
        <begin position="82"/>
        <end position="108"/>
    </location>
</feature>
<gene>
    <name evidence="8" type="ORF">CHH64_05690</name>
</gene>
<feature type="domain" description="Putative aromatic acid exporter C-terminal" evidence="7">
    <location>
        <begin position="147"/>
        <end position="311"/>
    </location>
</feature>
<dbReference type="Gene3D" id="1.20.120.940">
    <property type="entry name" value="Putative aromatic acid exporter, C-terminal domain"/>
    <property type="match status" value="1"/>
</dbReference>
<reference evidence="8 9" key="1">
    <citation type="submission" date="2017-07" db="EMBL/GenBank/DDBJ databases">
        <title>Isolation and whole genome analysis of endospore-forming bacteria from heroin.</title>
        <authorList>
            <person name="Kalinowski J."/>
            <person name="Ahrens B."/>
            <person name="Al-Dilaimi A."/>
            <person name="Winkler A."/>
            <person name="Wibberg D."/>
            <person name="Schleenbecker U."/>
            <person name="Ruckert C."/>
            <person name="Wolfel R."/>
            <person name="Grass G."/>
        </authorList>
    </citation>
    <scope>NUCLEOTIDE SEQUENCE [LARGE SCALE GENOMIC DNA]</scope>
    <source>
        <strain evidence="8 9">7528</strain>
    </source>
</reference>
<name>A0A268ADP6_9BACI</name>
<organism evidence="8 9">
    <name type="scientific">Terribacillus saccharophilus</name>
    <dbReference type="NCBI Taxonomy" id="361277"/>
    <lineage>
        <taxon>Bacteria</taxon>
        <taxon>Bacillati</taxon>
        <taxon>Bacillota</taxon>
        <taxon>Bacilli</taxon>
        <taxon>Bacillales</taxon>
        <taxon>Bacillaceae</taxon>
        <taxon>Terribacillus</taxon>
    </lineage>
</organism>
<comment type="subcellular location">
    <subcellularLocation>
        <location evidence="1">Cell membrane</location>
        <topology evidence="1">Multi-pass membrane protein</topology>
    </subcellularLocation>
</comment>
<evidence type="ECO:0000256" key="3">
    <source>
        <dbReference type="ARBA" id="ARBA00022692"/>
    </source>
</evidence>
<dbReference type="InterPro" id="IPR052984">
    <property type="entry name" value="UPF0421"/>
</dbReference>
<keyword evidence="3 6" id="KW-0812">Transmembrane</keyword>
<comment type="caution">
    <text evidence="8">The sequence shown here is derived from an EMBL/GenBank/DDBJ whole genome shotgun (WGS) entry which is preliminary data.</text>
</comment>
<sequence>MVKIGYRTIKTAVATPLAIWIAELLQLENSVSAGILTILCTQVTRKKSFLAAWHRVAACLLAIVLSFLIFETIGFHPISIGILLLVFIPITVMLRVSPGIVSSAVIILHLYNSHHITLDLIINEIILITVGIGVALIVNLYMPSLDATIRRKQIILERNFTKILEEVALYLREGDQSWSGEEITQTEKVLKEANQLVGRDVENHVLRSEHPYYDYFEMRTKQFAILKRILPLISRLPETSYSQCEQLAHFFSGLADSVHPGNTAVLFLEELESLRQTFDEDPLPKTREEFETRAHLLQLLYEMENYLELKQSFKESDVQHRNRQRKPQ</sequence>
<feature type="transmembrane region" description="Helical" evidence="6">
    <location>
        <begin position="120"/>
        <end position="142"/>
    </location>
</feature>
<dbReference type="Pfam" id="PF11728">
    <property type="entry name" value="ArAE_1_C"/>
    <property type="match status" value="1"/>
</dbReference>
<dbReference type="PANTHER" id="PTHR40064:SF1">
    <property type="entry name" value="MEMBRANE PROTEIN"/>
    <property type="match status" value="1"/>
</dbReference>
<evidence type="ECO:0000259" key="7">
    <source>
        <dbReference type="Pfam" id="PF11728"/>
    </source>
</evidence>
<dbReference type="Proteomes" id="UP000216013">
    <property type="component" value="Unassembled WGS sequence"/>
</dbReference>
<evidence type="ECO:0000313" key="9">
    <source>
        <dbReference type="Proteomes" id="UP000216013"/>
    </source>
</evidence>
<protein>
    <recommendedName>
        <fullName evidence="7">Putative aromatic acid exporter C-terminal domain-containing protein</fullName>
    </recommendedName>
</protein>
<dbReference type="InterPro" id="IPR010343">
    <property type="entry name" value="ArAE_1"/>
</dbReference>
<dbReference type="InterPro" id="IPR038323">
    <property type="entry name" value="ArAE_1_C_sf"/>
</dbReference>
<proteinExistence type="predicted"/>
<evidence type="ECO:0000256" key="6">
    <source>
        <dbReference type="SAM" id="Phobius"/>
    </source>
</evidence>
<evidence type="ECO:0000313" key="8">
    <source>
        <dbReference type="EMBL" id="PAD22238.1"/>
    </source>
</evidence>
<evidence type="ECO:0000256" key="1">
    <source>
        <dbReference type="ARBA" id="ARBA00004651"/>
    </source>
</evidence>
<feature type="transmembrane region" description="Helical" evidence="6">
    <location>
        <begin position="52"/>
        <end position="70"/>
    </location>
</feature>
<evidence type="ECO:0000256" key="4">
    <source>
        <dbReference type="ARBA" id="ARBA00022989"/>
    </source>
</evidence>
<accession>A0A268ADP6</accession>
<evidence type="ECO:0000256" key="2">
    <source>
        <dbReference type="ARBA" id="ARBA00022475"/>
    </source>
</evidence>
<keyword evidence="4 6" id="KW-1133">Transmembrane helix</keyword>
<dbReference type="OrthoDB" id="357521at2"/>
<dbReference type="PANTHER" id="PTHR40064">
    <property type="entry name" value="MEMBRANE PROTEIN-RELATED"/>
    <property type="match status" value="1"/>
</dbReference>